<dbReference type="KEGG" id="tng:GSTEN00013018G001"/>
<sequence length="100" mass="10725">SCSVLVYPLACGRDPGREEREGGERWIEQEARAGRGLVSEGGWGVSNCEWRKNGSVDDETGTWRSASHVATCPYTNRDWGGVGGGTHPLPLGRGVTANTH</sequence>
<organism evidence="2">
    <name type="scientific">Tetraodon nigroviridis</name>
    <name type="common">Spotted green pufferfish</name>
    <name type="synonym">Chelonodon nigroviridis</name>
    <dbReference type="NCBI Taxonomy" id="99883"/>
    <lineage>
        <taxon>Eukaryota</taxon>
        <taxon>Metazoa</taxon>
        <taxon>Chordata</taxon>
        <taxon>Craniata</taxon>
        <taxon>Vertebrata</taxon>
        <taxon>Euteleostomi</taxon>
        <taxon>Actinopterygii</taxon>
        <taxon>Neopterygii</taxon>
        <taxon>Teleostei</taxon>
        <taxon>Neoteleostei</taxon>
        <taxon>Acanthomorphata</taxon>
        <taxon>Eupercaria</taxon>
        <taxon>Tetraodontiformes</taxon>
        <taxon>Tetradontoidea</taxon>
        <taxon>Tetraodontidae</taxon>
        <taxon>Tetraodon</taxon>
    </lineage>
</organism>
<evidence type="ECO:0000256" key="1">
    <source>
        <dbReference type="SAM" id="MobiDB-lite"/>
    </source>
</evidence>
<feature type="non-terminal residue" evidence="2">
    <location>
        <position position="1"/>
    </location>
</feature>
<name>Q4STC5_TETNG</name>
<evidence type="ECO:0000313" key="2">
    <source>
        <dbReference type="EMBL" id="CAF96107.1"/>
    </source>
</evidence>
<accession>Q4STC5</accession>
<dbReference type="EMBL" id="CAAE01014245">
    <property type="protein sequence ID" value="CAF96107.1"/>
    <property type="molecule type" value="Genomic_DNA"/>
</dbReference>
<feature type="region of interest" description="Disordered" evidence="1">
    <location>
        <begin position="76"/>
        <end position="100"/>
    </location>
</feature>
<proteinExistence type="predicted"/>
<gene>
    <name evidence="2" type="ORF">GSTENG00013018001</name>
</gene>
<reference evidence="2" key="1">
    <citation type="journal article" date="2004" name="Nature">
        <title>Genome duplication in the teleost fish Tetraodon nigroviridis reveals the early vertebrate proto-karyotype.</title>
        <authorList>
            <person name="Jaillon O."/>
            <person name="Aury J.-M."/>
            <person name="Brunet F."/>
            <person name="Petit J.-L."/>
            <person name="Stange-Thomann N."/>
            <person name="Mauceli E."/>
            <person name="Bouneau L."/>
            <person name="Fischer C."/>
            <person name="Ozouf-Costaz C."/>
            <person name="Bernot A."/>
            <person name="Nicaud S."/>
            <person name="Jaffe D."/>
            <person name="Fisher S."/>
            <person name="Lutfalla G."/>
            <person name="Dossat C."/>
            <person name="Segurens B."/>
            <person name="Dasilva C."/>
            <person name="Salanoubat M."/>
            <person name="Levy M."/>
            <person name="Boudet N."/>
            <person name="Castellano S."/>
            <person name="Anthouard V."/>
            <person name="Jubin C."/>
            <person name="Castelli V."/>
            <person name="Katinka M."/>
            <person name="Vacherie B."/>
            <person name="Biemont C."/>
            <person name="Skalli Z."/>
            <person name="Cattolico L."/>
            <person name="Poulain J."/>
            <person name="De Berardinis V."/>
            <person name="Cruaud C."/>
            <person name="Duprat S."/>
            <person name="Brottier P."/>
            <person name="Coutanceau J.-P."/>
            <person name="Gouzy J."/>
            <person name="Parra G."/>
            <person name="Lardier G."/>
            <person name="Chapple C."/>
            <person name="McKernan K.J."/>
            <person name="McEwan P."/>
            <person name="Bosak S."/>
            <person name="Kellis M."/>
            <person name="Volff J.-N."/>
            <person name="Guigo R."/>
            <person name="Zody M.C."/>
            <person name="Mesirov J."/>
            <person name="Lindblad-Toh K."/>
            <person name="Birren B."/>
            <person name="Nusbaum C."/>
            <person name="Kahn D."/>
            <person name="Robinson-Rechavi M."/>
            <person name="Laudet V."/>
            <person name="Schachter V."/>
            <person name="Quetier F."/>
            <person name="Saurin W."/>
            <person name="Scarpelli C."/>
            <person name="Wincker P."/>
            <person name="Lander E.S."/>
            <person name="Weissenbach J."/>
            <person name="Roest Crollius H."/>
        </authorList>
    </citation>
    <scope>NUCLEOTIDE SEQUENCE [LARGE SCALE GENOMIC DNA]</scope>
</reference>
<dbReference type="AlphaFoldDB" id="Q4STC5"/>
<reference evidence="2" key="2">
    <citation type="submission" date="2004-02" db="EMBL/GenBank/DDBJ databases">
        <authorList>
            <consortium name="Genoscope"/>
            <consortium name="Whitehead Institute Centre for Genome Research"/>
        </authorList>
    </citation>
    <scope>NUCLEOTIDE SEQUENCE</scope>
</reference>
<comment type="caution">
    <text evidence="2">The sequence shown here is derived from an EMBL/GenBank/DDBJ whole genome shotgun (WGS) entry which is preliminary data.</text>
</comment>
<protein>
    <submittedName>
        <fullName evidence="2">(spotted green pufferfish) hypothetical protein</fullName>
    </submittedName>
</protein>